<keyword evidence="2" id="KW-1185">Reference proteome</keyword>
<name>A0ACC1PNJ1_9PEZI</name>
<dbReference type="EMBL" id="JAPDGR010000054">
    <property type="protein sequence ID" value="KAJ2997562.1"/>
    <property type="molecule type" value="Genomic_DNA"/>
</dbReference>
<organism evidence="1 2">
    <name type="scientific">Xylaria curta</name>
    <dbReference type="NCBI Taxonomy" id="42375"/>
    <lineage>
        <taxon>Eukaryota</taxon>
        <taxon>Fungi</taxon>
        <taxon>Dikarya</taxon>
        <taxon>Ascomycota</taxon>
        <taxon>Pezizomycotina</taxon>
        <taxon>Sordariomycetes</taxon>
        <taxon>Xylariomycetidae</taxon>
        <taxon>Xylariales</taxon>
        <taxon>Xylariaceae</taxon>
        <taxon>Xylaria</taxon>
    </lineage>
</organism>
<evidence type="ECO:0000313" key="1">
    <source>
        <dbReference type="EMBL" id="KAJ2997562.1"/>
    </source>
</evidence>
<gene>
    <name evidence="1" type="ORF">NUW58_g616</name>
</gene>
<accession>A0ACC1PNJ1</accession>
<dbReference type="Proteomes" id="UP001143856">
    <property type="component" value="Unassembled WGS sequence"/>
</dbReference>
<proteinExistence type="predicted"/>
<protein>
    <submittedName>
        <fullName evidence="1">Uncharacterized protein</fullName>
    </submittedName>
</protein>
<sequence length="425" mass="47387">MDQVPSDTIGDRGPAFRAFIIVFLVVMVFAISLRFCSRALSTASQNKSRFWWDDWLALAATVFVLGQLSLTLRIVDLGGGKHIWLVPLDNLAVLSKALFATYLVYDTALALAKASALMFLSRVFPRHANPPRFNIAIWIIHSLNIAWYLGIVFGTFFMCDPVQKNWIPTLPGHCGTPSQLYIGSAVPSVTIDLFILILPVPIIWRLHTSRSRKTGITAVFVLGYSSVIVSIGRLATVLTAGDSLNTDFTCRFSLVIKHRQIHTFRLLNAKAYEDEGIPSYYWITAEVPIMILSICLPAMLPLARHMNQHFYQPLKSNLSALVSSNNRSTSNNITGSGHSPTGSHYHTRLPSTKRGTAHTTTDGEVEMDSFRYSSDSRRQILKLSNSQGVYTTDIRQEPMNHEGGFYVPENSIWVNKGVDISHQAK</sequence>
<evidence type="ECO:0000313" key="2">
    <source>
        <dbReference type="Proteomes" id="UP001143856"/>
    </source>
</evidence>
<comment type="caution">
    <text evidence="1">The sequence shown here is derived from an EMBL/GenBank/DDBJ whole genome shotgun (WGS) entry which is preliminary data.</text>
</comment>
<reference evidence="1" key="1">
    <citation type="submission" date="2022-10" db="EMBL/GenBank/DDBJ databases">
        <title>Genome Sequence of Xylaria curta.</title>
        <authorList>
            <person name="Buettner E."/>
        </authorList>
    </citation>
    <scope>NUCLEOTIDE SEQUENCE</scope>
    <source>
        <strain evidence="1">Babe10</strain>
    </source>
</reference>